<dbReference type="EMBL" id="BOOI01000017">
    <property type="protein sequence ID" value="GIH83803.1"/>
    <property type="molecule type" value="Genomic_DNA"/>
</dbReference>
<keyword evidence="3" id="KW-1185">Reference proteome</keyword>
<reference evidence="2" key="1">
    <citation type="submission" date="2021-01" db="EMBL/GenBank/DDBJ databases">
        <title>Whole genome shotgun sequence of Planobispora rosea NBRC 15558.</title>
        <authorList>
            <person name="Komaki H."/>
            <person name="Tamura T."/>
        </authorList>
    </citation>
    <scope>NUCLEOTIDE SEQUENCE</scope>
    <source>
        <strain evidence="2">NBRC 15558</strain>
    </source>
</reference>
<evidence type="ECO:0000313" key="3">
    <source>
        <dbReference type="Proteomes" id="UP000655044"/>
    </source>
</evidence>
<feature type="compositionally biased region" description="Polar residues" evidence="1">
    <location>
        <begin position="40"/>
        <end position="62"/>
    </location>
</feature>
<dbReference type="AlphaFoldDB" id="A0A8J3S5A2"/>
<evidence type="ECO:0000313" key="2">
    <source>
        <dbReference type="EMBL" id="GIH83803.1"/>
    </source>
</evidence>
<sequence>MLAGVAHDPDTGTANPILMREPYAAGRTRAIILAGRQVPAGTQSTMSMRSATESTTWDGRNG</sequence>
<comment type="caution">
    <text evidence="2">The sequence shown here is derived from an EMBL/GenBank/DDBJ whole genome shotgun (WGS) entry which is preliminary data.</text>
</comment>
<dbReference type="Proteomes" id="UP000655044">
    <property type="component" value="Unassembled WGS sequence"/>
</dbReference>
<accession>A0A8J3S5A2</accession>
<name>A0A8J3S5A2_PLARO</name>
<gene>
    <name evidence="2" type="ORF">Pro02_22110</name>
</gene>
<evidence type="ECO:0000256" key="1">
    <source>
        <dbReference type="SAM" id="MobiDB-lite"/>
    </source>
</evidence>
<organism evidence="2 3">
    <name type="scientific">Planobispora rosea</name>
    <dbReference type="NCBI Taxonomy" id="35762"/>
    <lineage>
        <taxon>Bacteria</taxon>
        <taxon>Bacillati</taxon>
        <taxon>Actinomycetota</taxon>
        <taxon>Actinomycetes</taxon>
        <taxon>Streptosporangiales</taxon>
        <taxon>Streptosporangiaceae</taxon>
        <taxon>Planobispora</taxon>
    </lineage>
</organism>
<protein>
    <submittedName>
        <fullName evidence="2">Uncharacterized protein</fullName>
    </submittedName>
</protein>
<proteinExistence type="predicted"/>
<feature type="region of interest" description="Disordered" evidence="1">
    <location>
        <begin position="37"/>
        <end position="62"/>
    </location>
</feature>